<feature type="region of interest" description="Disordered" evidence="10">
    <location>
        <begin position="171"/>
        <end position="238"/>
    </location>
</feature>
<gene>
    <name evidence="12" type="ORF">C5167_025615</name>
</gene>
<dbReference type="GO" id="GO:0005634">
    <property type="term" value="C:nucleus"/>
    <property type="evidence" value="ECO:0007669"/>
    <property type="project" value="UniProtKB-SubCell"/>
</dbReference>
<dbReference type="STRING" id="3469.A0A4Y7JV92"/>
<dbReference type="PANTHER" id="PTHR31948">
    <property type="entry name" value="ZINC-FINGER HOMEODOMAIN PROTEIN 2"/>
    <property type="match status" value="1"/>
</dbReference>
<evidence type="ECO:0000313" key="12">
    <source>
        <dbReference type="EMBL" id="RZC63881.1"/>
    </source>
</evidence>
<evidence type="ECO:0000256" key="1">
    <source>
        <dbReference type="ARBA" id="ARBA00004123"/>
    </source>
</evidence>
<dbReference type="PROSITE" id="PS51523">
    <property type="entry name" value="ZF_HD_DIMER"/>
    <property type="match status" value="1"/>
</dbReference>
<feature type="domain" description="ZF-HD dimerization-type" evidence="11">
    <location>
        <begin position="65"/>
        <end position="114"/>
    </location>
</feature>
<comment type="subcellular location">
    <subcellularLocation>
        <location evidence="1">Nucleus</location>
    </subcellularLocation>
</comment>
<keyword evidence="9" id="KW-0539">Nucleus</keyword>
<evidence type="ECO:0000256" key="6">
    <source>
        <dbReference type="ARBA" id="ARBA00023125"/>
    </source>
</evidence>
<keyword evidence="6" id="KW-0238">DNA-binding</keyword>
<feature type="compositionally biased region" description="Pro residues" evidence="10">
    <location>
        <begin position="226"/>
        <end position="235"/>
    </location>
</feature>
<dbReference type="InterPro" id="IPR006456">
    <property type="entry name" value="ZF_HD_homeobox_Cys/His_dimer"/>
</dbReference>
<evidence type="ECO:0000256" key="8">
    <source>
        <dbReference type="ARBA" id="ARBA00023163"/>
    </source>
</evidence>
<protein>
    <recommendedName>
        <fullName evidence="11">ZF-HD dimerization-type domain-containing protein</fullName>
    </recommendedName>
</protein>
<keyword evidence="3" id="KW-0863">Zinc-finger</keyword>
<dbReference type="Proteomes" id="UP000316621">
    <property type="component" value="Chromosome 5"/>
</dbReference>
<keyword evidence="5" id="KW-0805">Transcription regulation</keyword>
<dbReference type="InterPro" id="IPR009057">
    <property type="entry name" value="Homeodomain-like_sf"/>
</dbReference>
<evidence type="ECO:0000256" key="3">
    <source>
        <dbReference type="ARBA" id="ARBA00022771"/>
    </source>
</evidence>
<sequence length="330" mass="36551">MNISSDQEGDDHHHNQIPISNPIPITSKYTVVVHGNHHHHHHRPQNQIIPSSSSGYGKKLVVVKYIECLKNHAASMGGSVIDGCCEFMSGGKEGTIEALKCSACNCHRNFHRKCILEEEDEEEDVDHHIESSSQYQQHTHLVNKMRKTSLLTPHQVLGSLDQSLYPTPAVPIMKQQPCTPSSDQQLSSHSSKMMMLSHSSLFHSNSGGSSLPAASSDSDEIKTVSQPPPPPPPSLAAPGQVVAVKKRFRSKFTQEQKDKMLSFAEKVGWSFQKEEEANVLQICQEIGIKKRVLRDHCFIDALVSRGSTSRSLYGTGMEAIIFTPKARTMD</sequence>
<dbReference type="GO" id="GO:0000976">
    <property type="term" value="F:transcription cis-regulatory region binding"/>
    <property type="evidence" value="ECO:0007669"/>
    <property type="project" value="TreeGrafter"/>
</dbReference>
<feature type="region of interest" description="Disordered" evidence="10">
    <location>
        <begin position="1"/>
        <end position="22"/>
    </location>
</feature>
<dbReference type="GO" id="GO:0050793">
    <property type="term" value="P:regulation of developmental process"/>
    <property type="evidence" value="ECO:0007669"/>
    <property type="project" value="TreeGrafter"/>
</dbReference>
<dbReference type="GO" id="GO:0008270">
    <property type="term" value="F:zinc ion binding"/>
    <property type="evidence" value="ECO:0007669"/>
    <property type="project" value="UniProtKB-KW"/>
</dbReference>
<evidence type="ECO:0000256" key="9">
    <source>
        <dbReference type="ARBA" id="ARBA00023242"/>
    </source>
</evidence>
<evidence type="ECO:0000256" key="7">
    <source>
        <dbReference type="ARBA" id="ARBA00023155"/>
    </source>
</evidence>
<evidence type="ECO:0000256" key="4">
    <source>
        <dbReference type="ARBA" id="ARBA00022833"/>
    </source>
</evidence>
<keyword evidence="4" id="KW-0862">Zinc</keyword>
<name>A0A4Y7JV92_PAPSO</name>
<evidence type="ECO:0000256" key="5">
    <source>
        <dbReference type="ARBA" id="ARBA00023015"/>
    </source>
</evidence>
<accession>A0A4Y7JV92</accession>
<dbReference type="GO" id="GO:0003700">
    <property type="term" value="F:DNA-binding transcription factor activity"/>
    <property type="evidence" value="ECO:0007669"/>
    <property type="project" value="TreeGrafter"/>
</dbReference>
<keyword evidence="8" id="KW-0804">Transcription</keyword>
<dbReference type="Pfam" id="PF04770">
    <property type="entry name" value="ZF-HD_dimer"/>
    <property type="match status" value="1"/>
</dbReference>
<dbReference type="PANTHER" id="PTHR31948:SF60">
    <property type="entry name" value="ZINC-FINGER HOMEODOMAIN PROTEIN 5"/>
    <property type="match status" value="1"/>
</dbReference>
<evidence type="ECO:0000256" key="10">
    <source>
        <dbReference type="SAM" id="MobiDB-lite"/>
    </source>
</evidence>
<proteinExistence type="predicted"/>
<dbReference type="AlphaFoldDB" id="A0A4Y7JV92"/>
<dbReference type="NCBIfam" id="TIGR01565">
    <property type="entry name" value="homeo_ZF_HD"/>
    <property type="match status" value="1"/>
</dbReference>
<dbReference type="InterPro" id="IPR006455">
    <property type="entry name" value="Homeodomain_ZF_HD"/>
</dbReference>
<evidence type="ECO:0000259" key="11">
    <source>
        <dbReference type="PROSITE" id="PS51523"/>
    </source>
</evidence>
<keyword evidence="13" id="KW-1185">Reference proteome</keyword>
<feature type="compositionally biased region" description="Low complexity" evidence="10">
    <location>
        <begin position="181"/>
        <end position="211"/>
    </location>
</feature>
<keyword evidence="2" id="KW-0479">Metal-binding</keyword>
<dbReference type="EMBL" id="CM010719">
    <property type="protein sequence ID" value="RZC63881.1"/>
    <property type="molecule type" value="Genomic_DNA"/>
</dbReference>
<evidence type="ECO:0000313" key="13">
    <source>
        <dbReference type="Proteomes" id="UP000316621"/>
    </source>
</evidence>
<dbReference type="Gramene" id="RZC63881">
    <property type="protein sequence ID" value="RZC63881"/>
    <property type="gene ID" value="C5167_025615"/>
</dbReference>
<keyword evidence="7" id="KW-0371">Homeobox</keyword>
<reference evidence="12 13" key="1">
    <citation type="journal article" date="2018" name="Science">
        <title>The opium poppy genome and morphinan production.</title>
        <authorList>
            <person name="Guo L."/>
            <person name="Winzer T."/>
            <person name="Yang X."/>
            <person name="Li Y."/>
            <person name="Ning Z."/>
            <person name="He Z."/>
            <person name="Teodor R."/>
            <person name="Lu Y."/>
            <person name="Bowser T.A."/>
            <person name="Graham I.A."/>
            <person name="Ye K."/>
        </authorList>
    </citation>
    <scope>NUCLEOTIDE SEQUENCE [LARGE SCALE GENOMIC DNA]</scope>
    <source>
        <strain evidence="13">cv. HN1</strain>
        <tissue evidence="12">Leaves</tissue>
    </source>
</reference>
<organism evidence="12 13">
    <name type="scientific">Papaver somniferum</name>
    <name type="common">Opium poppy</name>
    <dbReference type="NCBI Taxonomy" id="3469"/>
    <lineage>
        <taxon>Eukaryota</taxon>
        <taxon>Viridiplantae</taxon>
        <taxon>Streptophyta</taxon>
        <taxon>Embryophyta</taxon>
        <taxon>Tracheophyta</taxon>
        <taxon>Spermatophyta</taxon>
        <taxon>Magnoliopsida</taxon>
        <taxon>Ranunculales</taxon>
        <taxon>Papaveraceae</taxon>
        <taxon>Papaveroideae</taxon>
        <taxon>Papaver</taxon>
    </lineage>
</organism>
<dbReference type="SUPFAM" id="SSF46689">
    <property type="entry name" value="Homeodomain-like"/>
    <property type="match status" value="1"/>
</dbReference>
<evidence type="ECO:0000256" key="2">
    <source>
        <dbReference type="ARBA" id="ARBA00022723"/>
    </source>
</evidence>
<dbReference type="Gene3D" id="1.10.10.60">
    <property type="entry name" value="Homeodomain-like"/>
    <property type="match status" value="1"/>
</dbReference>
<dbReference type="NCBIfam" id="TIGR01566">
    <property type="entry name" value="ZF_HD_prot_N"/>
    <property type="match status" value="1"/>
</dbReference>